<dbReference type="EMBL" id="GBXM01081580">
    <property type="protein sequence ID" value="JAH26997.1"/>
    <property type="molecule type" value="Transcribed_RNA"/>
</dbReference>
<accession>A0A0E9RDW5</accession>
<sequence>MKNKATWSQSFIINTHHWLVGLVGCSI</sequence>
<reference evidence="1" key="1">
    <citation type="submission" date="2014-11" db="EMBL/GenBank/DDBJ databases">
        <authorList>
            <person name="Amaro Gonzalez C."/>
        </authorList>
    </citation>
    <scope>NUCLEOTIDE SEQUENCE</scope>
</reference>
<dbReference type="PROSITE" id="PS51257">
    <property type="entry name" value="PROKAR_LIPOPROTEIN"/>
    <property type="match status" value="1"/>
</dbReference>
<organism evidence="1">
    <name type="scientific">Anguilla anguilla</name>
    <name type="common">European freshwater eel</name>
    <name type="synonym">Muraena anguilla</name>
    <dbReference type="NCBI Taxonomy" id="7936"/>
    <lineage>
        <taxon>Eukaryota</taxon>
        <taxon>Metazoa</taxon>
        <taxon>Chordata</taxon>
        <taxon>Craniata</taxon>
        <taxon>Vertebrata</taxon>
        <taxon>Euteleostomi</taxon>
        <taxon>Actinopterygii</taxon>
        <taxon>Neopterygii</taxon>
        <taxon>Teleostei</taxon>
        <taxon>Anguilliformes</taxon>
        <taxon>Anguillidae</taxon>
        <taxon>Anguilla</taxon>
    </lineage>
</organism>
<name>A0A0E9RDW5_ANGAN</name>
<reference evidence="1" key="2">
    <citation type="journal article" date="2015" name="Fish Shellfish Immunol.">
        <title>Early steps in the European eel (Anguilla anguilla)-Vibrio vulnificus interaction in the gills: Role of the RtxA13 toxin.</title>
        <authorList>
            <person name="Callol A."/>
            <person name="Pajuelo D."/>
            <person name="Ebbesson L."/>
            <person name="Teles M."/>
            <person name="MacKenzie S."/>
            <person name="Amaro C."/>
        </authorList>
    </citation>
    <scope>NUCLEOTIDE SEQUENCE</scope>
</reference>
<evidence type="ECO:0000313" key="1">
    <source>
        <dbReference type="EMBL" id="JAH26997.1"/>
    </source>
</evidence>
<dbReference type="AlphaFoldDB" id="A0A0E9RDW5"/>
<protein>
    <submittedName>
        <fullName evidence="1">Uncharacterized protein</fullName>
    </submittedName>
</protein>
<proteinExistence type="predicted"/>